<evidence type="ECO:0000313" key="3">
    <source>
        <dbReference type="EMBL" id="KAF7489499.1"/>
    </source>
</evidence>
<feature type="transmembrane region" description="Helical" evidence="2">
    <location>
        <begin position="129"/>
        <end position="154"/>
    </location>
</feature>
<feature type="transmembrane region" description="Helical" evidence="2">
    <location>
        <begin position="55"/>
        <end position="73"/>
    </location>
</feature>
<evidence type="ECO:0000313" key="5">
    <source>
        <dbReference type="Proteomes" id="UP000070412"/>
    </source>
</evidence>
<evidence type="ECO:0000256" key="1">
    <source>
        <dbReference type="SAM" id="MobiDB-lite"/>
    </source>
</evidence>
<protein>
    <submittedName>
        <fullName evidence="3 4">Uncharacterized protein</fullName>
    </submittedName>
</protein>
<reference evidence="3" key="2">
    <citation type="submission" date="2020-01" db="EMBL/GenBank/DDBJ databases">
        <authorList>
            <person name="Korhonen P.K.K."/>
            <person name="Guangxu M.G."/>
            <person name="Wang T.W."/>
            <person name="Stroehlein A.J.S."/>
            <person name="Young N.D."/>
            <person name="Ang C.-S.A."/>
            <person name="Fernando D.W.F."/>
            <person name="Lu H.L."/>
            <person name="Taylor S.T."/>
            <person name="Ehtesham M.E.M."/>
            <person name="Najaraj S.H.N."/>
            <person name="Harsha G.H.G."/>
            <person name="Madugundu A.M."/>
            <person name="Renuse S.R."/>
            <person name="Holt D.H."/>
            <person name="Pandey A.P."/>
            <person name="Papenfuss A.P."/>
            <person name="Gasser R.B.G."/>
            <person name="Fischer K.F."/>
        </authorList>
    </citation>
    <scope>NUCLEOTIDE SEQUENCE</scope>
    <source>
        <strain evidence="3">SSS_KF_BRIS2020</strain>
    </source>
</reference>
<proteinExistence type="predicted"/>
<feature type="transmembrane region" description="Helical" evidence="2">
    <location>
        <begin position="93"/>
        <end position="117"/>
    </location>
</feature>
<gene>
    <name evidence="3" type="ORF">SSS_5044</name>
</gene>
<keyword evidence="2" id="KW-1133">Transmembrane helix</keyword>
<keyword evidence="5" id="KW-1185">Reference proteome</keyword>
<sequence>MSQTSLFQICSNLILFIVYNLIIFLLSLMNTSIWVTEMPSIRLFHHSSLYTIVKGFNVFVGIFVLVSIIILCYRIGDHILSIADLRKRSYYNFYLFLASFIIVITYPFIYVALARIVGSMLIHETLFDFGALTMICFVTIHSMILFVLAIFLLLTSIMSTMRSYNIFRHLIKLKEKGEQIVLEQIDRNVERKQPPSLMERLSIGSRPSSILRKNVSHIKPKRLSDRTKPIDRRPQTIPKRIDTINLERRQRKSREKYRPKFFRSKSSKQKEAEKEADAVRNSTIVRYEIKPVLMQRYGYDYIVTPTIRAVYENDDSLTADESIHQSLGPKSSTTATFTFNSSSLNALDQSFRSLPITSTASTATTTGSTRKNDRHSTDSTLFLVEEDLNEN</sequence>
<dbReference type="OrthoDB" id="6506771at2759"/>
<dbReference type="Proteomes" id="UP000070412">
    <property type="component" value="Unassembled WGS sequence"/>
</dbReference>
<dbReference type="EnsemblMetazoa" id="SSS_5044s_mrna">
    <property type="protein sequence ID" value="KAF7489499.1"/>
    <property type="gene ID" value="SSS_5044"/>
</dbReference>
<feature type="region of interest" description="Disordered" evidence="1">
    <location>
        <begin position="248"/>
        <end position="276"/>
    </location>
</feature>
<feature type="compositionally biased region" description="Basic residues" evidence="1">
    <location>
        <begin position="249"/>
        <end position="267"/>
    </location>
</feature>
<keyword evidence="2" id="KW-0812">Transmembrane</keyword>
<feature type="compositionally biased region" description="Low complexity" evidence="1">
    <location>
        <begin position="358"/>
        <end position="369"/>
    </location>
</feature>
<reference evidence="5" key="1">
    <citation type="journal article" date="2020" name="PLoS Negl. Trop. Dis.">
        <title>High-quality nuclear genome for Sarcoptes scabiei-A critical resource for a neglected parasite.</title>
        <authorList>
            <person name="Korhonen P.K."/>
            <person name="Gasser R.B."/>
            <person name="Ma G."/>
            <person name="Wang T."/>
            <person name="Stroehlein A.J."/>
            <person name="Young N.D."/>
            <person name="Ang C.S."/>
            <person name="Fernando D.D."/>
            <person name="Lu H.C."/>
            <person name="Taylor S."/>
            <person name="Reynolds S.L."/>
            <person name="Mofiz E."/>
            <person name="Najaraj S.H."/>
            <person name="Gowda H."/>
            <person name="Madugundu A."/>
            <person name="Renuse S."/>
            <person name="Holt D."/>
            <person name="Pandey A."/>
            <person name="Papenfuss A.T."/>
            <person name="Fischer K."/>
        </authorList>
    </citation>
    <scope>NUCLEOTIDE SEQUENCE [LARGE SCALE GENOMIC DNA]</scope>
</reference>
<organism evidence="3">
    <name type="scientific">Sarcoptes scabiei</name>
    <name type="common">Itch mite</name>
    <name type="synonym">Acarus scabiei</name>
    <dbReference type="NCBI Taxonomy" id="52283"/>
    <lineage>
        <taxon>Eukaryota</taxon>
        <taxon>Metazoa</taxon>
        <taxon>Ecdysozoa</taxon>
        <taxon>Arthropoda</taxon>
        <taxon>Chelicerata</taxon>
        <taxon>Arachnida</taxon>
        <taxon>Acari</taxon>
        <taxon>Acariformes</taxon>
        <taxon>Sarcoptiformes</taxon>
        <taxon>Astigmata</taxon>
        <taxon>Psoroptidia</taxon>
        <taxon>Sarcoptoidea</taxon>
        <taxon>Sarcoptidae</taxon>
        <taxon>Sarcoptinae</taxon>
        <taxon>Sarcoptes</taxon>
    </lineage>
</organism>
<dbReference type="AlphaFoldDB" id="A0A834R4G7"/>
<reference evidence="4" key="3">
    <citation type="submission" date="2022-06" db="UniProtKB">
        <authorList>
            <consortium name="EnsemblMetazoa"/>
        </authorList>
    </citation>
    <scope>IDENTIFICATION</scope>
</reference>
<name>A0A834R4G7_SARSC</name>
<keyword evidence="2" id="KW-0472">Membrane</keyword>
<feature type="transmembrane region" description="Helical" evidence="2">
    <location>
        <begin position="12"/>
        <end position="35"/>
    </location>
</feature>
<dbReference type="EMBL" id="WVUK01000064">
    <property type="protein sequence ID" value="KAF7489499.1"/>
    <property type="molecule type" value="Genomic_DNA"/>
</dbReference>
<feature type="region of interest" description="Disordered" evidence="1">
    <location>
        <begin position="358"/>
        <end position="377"/>
    </location>
</feature>
<evidence type="ECO:0000313" key="4">
    <source>
        <dbReference type="EnsemblMetazoa" id="KAF7489499.1"/>
    </source>
</evidence>
<evidence type="ECO:0000256" key="2">
    <source>
        <dbReference type="SAM" id="Phobius"/>
    </source>
</evidence>
<accession>A0A834R4G7</accession>